<reference evidence="2 3" key="1">
    <citation type="submission" date="2015-12" db="EMBL/GenBank/DDBJ databases">
        <title>Genome sequence of Mucilaginibacter gotjawali.</title>
        <authorList>
            <person name="Lee J.S."/>
            <person name="Lee K.C."/>
            <person name="Kim K.K."/>
            <person name="Lee B.W."/>
        </authorList>
    </citation>
    <scope>NUCLEOTIDE SEQUENCE [LARGE SCALE GENOMIC DNA]</scope>
    <source>
        <strain evidence="2 3">SA3-7</strain>
    </source>
</reference>
<dbReference type="InterPro" id="IPR008030">
    <property type="entry name" value="NmrA-like"/>
</dbReference>
<dbReference type="Gene3D" id="3.90.25.10">
    <property type="entry name" value="UDP-galactose 4-epimerase, domain 1"/>
    <property type="match status" value="1"/>
</dbReference>
<proteinExistence type="predicted"/>
<dbReference type="EMBL" id="AP017313">
    <property type="protein sequence ID" value="BAU54091.1"/>
    <property type="molecule type" value="Genomic_DNA"/>
</dbReference>
<evidence type="ECO:0000313" key="3">
    <source>
        <dbReference type="Proteomes" id="UP000218263"/>
    </source>
</evidence>
<dbReference type="Gene3D" id="3.40.50.720">
    <property type="entry name" value="NAD(P)-binding Rossmann-like Domain"/>
    <property type="match status" value="1"/>
</dbReference>
<gene>
    <name evidence="2" type="primary">azoB_2</name>
    <name evidence="2" type="ORF">MgSA37_02262</name>
</gene>
<dbReference type="GO" id="GO:0016491">
    <property type="term" value="F:oxidoreductase activity"/>
    <property type="evidence" value="ECO:0007669"/>
    <property type="project" value="UniProtKB-KW"/>
</dbReference>
<name>A0A0X8X1U7_9SPHI</name>
<keyword evidence="3" id="KW-1185">Reference proteome</keyword>
<sequence>MASTKRKKIMKKTIVVLGATGKVGGKIADLLIKEGHYVKLIARSEDLEKRFGGTRAELLAGDITDVDLLTAAFQGAHSAFILLPPNFTAVNYREFQREVGDATIEAIKRSGIQYVVNLSSTGAQLHEGNGIIAGLAEQEVKLNQLKDVNVMHLRSAYFLDNALLNINLIKKMGINGTTADTDHQIPMVATSDVAVVAAKELANLDFEGKVVRPILGDRNYSFNEITGIIGRSIGKLDLQLVQFPVEQAKAGMISQGISENVAEDIVNMETSLKNGIMNYQRRTAWNSSPTSAELFAENVFAPAYRAA</sequence>
<dbReference type="InterPro" id="IPR036291">
    <property type="entry name" value="NAD(P)-bd_dom_sf"/>
</dbReference>
<evidence type="ECO:0000313" key="2">
    <source>
        <dbReference type="EMBL" id="BAU54091.1"/>
    </source>
</evidence>
<accession>A0A0X8X1U7</accession>
<dbReference type="PANTHER" id="PTHR43162:SF1">
    <property type="entry name" value="PRESTALK A DIFFERENTIATION PROTEIN A"/>
    <property type="match status" value="1"/>
</dbReference>
<dbReference type="SUPFAM" id="SSF51735">
    <property type="entry name" value="NAD(P)-binding Rossmann-fold domains"/>
    <property type="match status" value="1"/>
</dbReference>
<dbReference type="EC" id="1.7.-.-" evidence="2"/>
<dbReference type="AlphaFoldDB" id="A0A0X8X1U7"/>
<dbReference type="Pfam" id="PF05368">
    <property type="entry name" value="NmrA"/>
    <property type="match status" value="1"/>
</dbReference>
<dbReference type="KEGG" id="mgot:MgSA37_02262"/>
<evidence type="ECO:0000259" key="1">
    <source>
        <dbReference type="Pfam" id="PF05368"/>
    </source>
</evidence>
<protein>
    <submittedName>
        <fullName evidence="2">NAD(P)H azoreductase</fullName>
        <ecNumber evidence="2">1.7.-.-</ecNumber>
    </submittedName>
</protein>
<organism evidence="2 3">
    <name type="scientific">Mucilaginibacter gotjawali</name>
    <dbReference type="NCBI Taxonomy" id="1550579"/>
    <lineage>
        <taxon>Bacteria</taxon>
        <taxon>Pseudomonadati</taxon>
        <taxon>Bacteroidota</taxon>
        <taxon>Sphingobacteriia</taxon>
        <taxon>Sphingobacteriales</taxon>
        <taxon>Sphingobacteriaceae</taxon>
        <taxon>Mucilaginibacter</taxon>
    </lineage>
</organism>
<keyword evidence="2" id="KW-0560">Oxidoreductase</keyword>
<feature type="domain" description="NmrA-like" evidence="1">
    <location>
        <begin position="10"/>
        <end position="271"/>
    </location>
</feature>
<dbReference type="PANTHER" id="PTHR43162">
    <property type="match status" value="1"/>
</dbReference>
<dbReference type="Proteomes" id="UP000218263">
    <property type="component" value="Chromosome"/>
</dbReference>
<dbReference type="InterPro" id="IPR051604">
    <property type="entry name" value="Ergot_Alk_Oxidoreductase"/>
</dbReference>